<feature type="non-terminal residue" evidence="1">
    <location>
        <position position="1"/>
    </location>
</feature>
<proteinExistence type="predicted"/>
<organism evidence="1 2">
    <name type="scientific">Dichanthelium oligosanthes</name>
    <dbReference type="NCBI Taxonomy" id="888268"/>
    <lineage>
        <taxon>Eukaryota</taxon>
        <taxon>Viridiplantae</taxon>
        <taxon>Streptophyta</taxon>
        <taxon>Embryophyta</taxon>
        <taxon>Tracheophyta</taxon>
        <taxon>Spermatophyta</taxon>
        <taxon>Magnoliopsida</taxon>
        <taxon>Liliopsida</taxon>
        <taxon>Poales</taxon>
        <taxon>Poaceae</taxon>
        <taxon>PACMAD clade</taxon>
        <taxon>Panicoideae</taxon>
        <taxon>Panicodae</taxon>
        <taxon>Paniceae</taxon>
        <taxon>Dichantheliinae</taxon>
        <taxon>Dichanthelium</taxon>
    </lineage>
</organism>
<evidence type="ECO:0000313" key="1">
    <source>
        <dbReference type="EMBL" id="OEL26745.1"/>
    </source>
</evidence>
<dbReference type="AlphaFoldDB" id="A0A1E5VNN5"/>
<gene>
    <name evidence="1" type="ORF">BAE44_0012236</name>
</gene>
<keyword evidence="2" id="KW-1185">Reference proteome</keyword>
<dbReference type="Proteomes" id="UP000095767">
    <property type="component" value="Unassembled WGS sequence"/>
</dbReference>
<accession>A0A1E5VNN5</accession>
<comment type="caution">
    <text evidence="1">The sequence shown here is derived from an EMBL/GenBank/DDBJ whole genome shotgun (WGS) entry which is preliminary data.</text>
</comment>
<name>A0A1E5VNN5_9POAL</name>
<reference evidence="1 2" key="1">
    <citation type="submission" date="2016-09" db="EMBL/GenBank/DDBJ databases">
        <title>The draft genome of Dichanthelium oligosanthes: A C3 panicoid grass species.</title>
        <authorList>
            <person name="Studer A.J."/>
            <person name="Schnable J.C."/>
            <person name="Brutnell T.P."/>
        </authorList>
    </citation>
    <scope>NUCLEOTIDE SEQUENCE [LARGE SCALE GENOMIC DNA]</scope>
    <source>
        <strain evidence="2">cv. Kellogg 1175</strain>
        <tissue evidence="1">Leaf</tissue>
    </source>
</reference>
<sequence length="208" mass="22991">AFASACRTWRTAFSAYPSKSTFCALFPPLLVRPNVHLHARYVPSSRDGHKLYKCQAIDPANLKTALRCHVPEKMCFAGSSYGQLICGRGLGCLIVDVFTGARISPPYLPMTEDTDFYCGMLVVCGDMLLMVDLMKRFFEDFISCKVYRLDMLTEPATWVEVEKLENYSLFVGGAVRSILFSCVSPQRWGGRSSACTIPIAPCLGACLG</sequence>
<dbReference type="EMBL" id="LWDX02034008">
    <property type="protein sequence ID" value="OEL26745.1"/>
    <property type="molecule type" value="Genomic_DNA"/>
</dbReference>
<protein>
    <submittedName>
        <fullName evidence="1">Uncharacterized protein</fullName>
    </submittedName>
</protein>
<dbReference type="PANTHER" id="PTHR33800">
    <property type="entry name" value="OS06G0113600 PROTEIN"/>
    <property type="match status" value="1"/>
</dbReference>
<dbReference type="STRING" id="888268.A0A1E5VNN5"/>
<evidence type="ECO:0000313" key="2">
    <source>
        <dbReference type="Proteomes" id="UP000095767"/>
    </source>
</evidence>
<dbReference type="PANTHER" id="PTHR33800:SF3">
    <property type="entry name" value="OS06G0111200 PROTEIN"/>
    <property type="match status" value="1"/>
</dbReference>